<dbReference type="RefSeq" id="WP_189632095.1">
    <property type="nucleotide sequence ID" value="NZ_BMYQ01000001.1"/>
</dbReference>
<sequence>MFAQTDLPRLPDPYSQPEFYAGVTFKRGMAWIFDTILIALITAVIVVLTLGVSLFILPVVYLGVSFLYRVFTLAGRSATPGMRLMNIQFLTRYGETFDLGHALLHTLGYTLSVGTLLVQLGSVFLMMLSPRGQGLTDHVLGTVAINRPRAGAF</sequence>
<evidence type="ECO:0000313" key="7">
    <source>
        <dbReference type="EMBL" id="GGW21792.1"/>
    </source>
</evidence>
<keyword evidence="2 5" id="KW-0812">Transmembrane</keyword>
<protein>
    <submittedName>
        <fullName evidence="7">RDD family protein</fullName>
    </submittedName>
</protein>
<feature type="domain" description="RDD" evidence="6">
    <location>
        <begin position="24"/>
        <end position="139"/>
    </location>
</feature>
<keyword evidence="8" id="KW-1185">Reference proteome</keyword>
<evidence type="ECO:0000313" key="8">
    <source>
        <dbReference type="Proteomes" id="UP000628984"/>
    </source>
</evidence>
<dbReference type="AlphaFoldDB" id="A0A918IM25"/>
<accession>A0A918IM25</accession>
<evidence type="ECO:0000259" key="6">
    <source>
        <dbReference type="Pfam" id="PF06271"/>
    </source>
</evidence>
<evidence type="ECO:0000256" key="2">
    <source>
        <dbReference type="ARBA" id="ARBA00022692"/>
    </source>
</evidence>
<dbReference type="InterPro" id="IPR010432">
    <property type="entry name" value="RDD"/>
</dbReference>
<gene>
    <name evidence="7" type="ORF">GCM10011452_03680</name>
</gene>
<feature type="transmembrane region" description="Helical" evidence="5">
    <location>
        <begin position="36"/>
        <end position="61"/>
    </location>
</feature>
<evidence type="ECO:0000256" key="5">
    <source>
        <dbReference type="SAM" id="Phobius"/>
    </source>
</evidence>
<evidence type="ECO:0000256" key="1">
    <source>
        <dbReference type="ARBA" id="ARBA00004141"/>
    </source>
</evidence>
<name>A0A918IM25_9RHOB</name>
<reference evidence="7" key="1">
    <citation type="journal article" date="2014" name="Int. J. Syst. Evol. Microbiol.">
        <title>Complete genome sequence of Corynebacterium casei LMG S-19264T (=DSM 44701T), isolated from a smear-ripened cheese.</title>
        <authorList>
            <consortium name="US DOE Joint Genome Institute (JGI-PGF)"/>
            <person name="Walter F."/>
            <person name="Albersmeier A."/>
            <person name="Kalinowski J."/>
            <person name="Ruckert C."/>
        </authorList>
    </citation>
    <scope>NUCLEOTIDE SEQUENCE</scope>
    <source>
        <strain evidence="7">KCTC 23714</strain>
    </source>
</reference>
<comment type="caution">
    <text evidence="7">The sequence shown here is derived from an EMBL/GenBank/DDBJ whole genome shotgun (WGS) entry which is preliminary data.</text>
</comment>
<evidence type="ECO:0000256" key="4">
    <source>
        <dbReference type="ARBA" id="ARBA00023136"/>
    </source>
</evidence>
<proteinExistence type="predicted"/>
<organism evidence="7 8">
    <name type="scientific">Gemmobacter lanyuensis</name>
    <dbReference type="NCBI Taxonomy" id="1054497"/>
    <lineage>
        <taxon>Bacteria</taxon>
        <taxon>Pseudomonadati</taxon>
        <taxon>Pseudomonadota</taxon>
        <taxon>Alphaproteobacteria</taxon>
        <taxon>Rhodobacterales</taxon>
        <taxon>Paracoccaceae</taxon>
        <taxon>Gemmobacter</taxon>
    </lineage>
</organism>
<comment type="subcellular location">
    <subcellularLocation>
        <location evidence="1">Membrane</location>
        <topology evidence="1">Multi-pass membrane protein</topology>
    </subcellularLocation>
</comment>
<dbReference type="GO" id="GO:0016020">
    <property type="term" value="C:membrane"/>
    <property type="evidence" value="ECO:0007669"/>
    <property type="project" value="UniProtKB-SubCell"/>
</dbReference>
<evidence type="ECO:0000256" key="3">
    <source>
        <dbReference type="ARBA" id="ARBA00022989"/>
    </source>
</evidence>
<keyword evidence="3 5" id="KW-1133">Transmembrane helix</keyword>
<dbReference type="Pfam" id="PF06271">
    <property type="entry name" value="RDD"/>
    <property type="match status" value="1"/>
</dbReference>
<feature type="transmembrane region" description="Helical" evidence="5">
    <location>
        <begin position="107"/>
        <end position="128"/>
    </location>
</feature>
<dbReference type="Proteomes" id="UP000628984">
    <property type="component" value="Unassembled WGS sequence"/>
</dbReference>
<keyword evidence="4 5" id="KW-0472">Membrane</keyword>
<dbReference type="EMBL" id="BMYQ01000001">
    <property type="protein sequence ID" value="GGW21792.1"/>
    <property type="molecule type" value="Genomic_DNA"/>
</dbReference>
<reference evidence="7" key="2">
    <citation type="submission" date="2020-09" db="EMBL/GenBank/DDBJ databases">
        <authorList>
            <person name="Sun Q."/>
            <person name="Kim S."/>
        </authorList>
    </citation>
    <scope>NUCLEOTIDE SEQUENCE</scope>
    <source>
        <strain evidence="7">KCTC 23714</strain>
    </source>
</reference>